<organism evidence="1">
    <name type="scientific">Ophidiomyces ophidiicola</name>
    <dbReference type="NCBI Taxonomy" id="1387563"/>
    <lineage>
        <taxon>Eukaryota</taxon>
        <taxon>Fungi</taxon>
        <taxon>Dikarya</taxon>
        <taxon>Ascomycota</taxon>
        <taxon>Pezizomycotina</taxon>
        <taxon>Eurotiomycetes</taxon>
        <taxon>Eurotiomycetidae</taxon>
        <taxon>Onygenales</taxon>
        <taxon>Onygenaceae</taxon>
        <taxon>Ophidiomyces</taxon>
    </lineage>
</organism>
<accession>A0ACB8UPE6</accession>
<sequence>MNRGKVSPGAASSNHSSDEAASRNGSPETKLTAFSPEDVRMKSLLGHGTAIDACNNEAMAFASVHRAGLGNDPFIGSVGRAQLSPTASPFTPASYIHRSHLGNEYASAYLNHDLASQSKMSYLTLNSEPETPFTPNGSLARNSPPRFGPIAPGGVVSSAPKQIEVPQLNMGYLMATSVPETPFTPNGTLARNSPPRYGAIGQIHVASDLQPISFCQVGTFDKTNCNRAFVIEGVPKDFAYLTIVNLFEKRTYSSLKGPILTELGSHGRIYAAFADSRDARAVFEKINAMYPNWHFHGLTAKEFAGKLDATHVAWTSDYEGHILVSVFYNGNNPSADPRAISHNFKTTLEKFGDIKAFATIPTEQNHVIDFHVEFFDTHVAENVVSALDGSCVNGWVLDIKLYRPDATEIPYEYKKRSDAFAKQAFGSHSNAIGHSCIELSPTGRSTIPMGDPAGDLTWFCKSDDPYSYLPRPDFGRRNDNRINNQNYVDIEKVRLGLDVRTTIMLRNIPNKIDQAMLKHIVDETSFGKYDFMYLRIDFANNCNVGYAFINFEDPIDIIDFANARAGRTWNCFNSDKVAEISYATIQGRDCLVQKFRNSSVMLEHPSFRPKLFYTGMGPLAGTEERFPGPDNPSKMRRSVENAEHVGLFAPRVGQQYRDEQRRRRSQFDRGTTAAERENFWSRSQHPRRMSHENGNIHGYVQIPRLCEFQYHH</sequence>
<dbReference type="EMBL" id="JALBCA010000129">
    <property type="protein sequence ID" value="KAI2382348.1"/>
    <property type="molecule type" value="Genomic_DNA"/>
</dbReference>
<reference evidence="1" key="1">
    <citation type="journal article" date="2022" name="bioRxiv">
        <title>Population genetic analysis of Ophidiomyces ophidiicola, the causative agent of snake fungal disease, indicates recent introductions to the USA.</title>
        <authorList>
            <person name="Ladner J.T."/>
            <person name="Palmer J.M."/>
            <person name="Ettinger C.L."/>
            <person name="Stajich J.E."/>
            <person name="Farrell T.M."/>
            <person name="Glorioso B.M."/>
            <person name="Lawson B."/>
            <person name="Price S.J."/>
            <person name="Stengle A.G."/>
            <person name="Grear D.A."/>
            <person name="Lorch J.M."/>
        </authorList>
    </citation>
    <scope>NUCLEOTIDE SEQUENCE</scope>
    <source>
        <strain evidence="1">NWHC 24266-5</strain>
    </source>
</reference>
<gene>
    <name evidence="1" type="ORF">LOY88_006113</name>
</gene>
<protein>
    <submittedName>
        <fullName evidence="1">Uncharacterized protein</fullName>
    </submittedName>
</protein>
<proteinExistence type="predicted"/>
<comment type="caution">
    <text evidence="1">The sequence shown here is derived from an EMBL/GenBank/DDBJ whole genome shotgun (WGS) entry which is preliminary data.</text>
</comment>
<evidence type="ECO:0000313" key="1">
    <source>
        <dbReference type="EMBL" id="KAI2382348.1"/>
    </source>
</evidence>
<name>A0ACB8UPE6_9EURO</name>